<evidence type="ECO:0000313" key="2">
    <source>
        <dbReference type="Proteomes" id="UP000502136"/>
    </source>
</evidence>
<accession>A0A6H2GW00</accession>
<gene>
    <name evidence="1" type="ORF">HGI30_08600</name>
</gene>
<sequence length="46" mass="5106">MNNQIVRVAANAKGIVAASRRLVVKGYAIEEVGNLELQKWKRRASP</sequence>
<evidence type="ECO:0000313" key="1">
    <source>
        <dbReference type="EMBL" id="QJC51604.1"/>
    </source>
</evidence>
<dbReference type="EMBL" id="CP051428">
    <property type="protein sequence ID" value="QJC51604.1"/>
    <property type="molecule type" value="Genomic_DNA"/>
</dbReference>
<organism evidence="1 2">
    <name type="scientific">Paenibacillus albicereus</name>
    <dbReference type="NCBI Taxonomy" id="2726185"/>
    <lineage>
        <taxon>Bacteria</taxon>
        <taxon>Bacillati</taxon>
        <taxon>Bacillota</taxon>
        <taxon>Bacilli</taxon>
        <taxon>Bacillales</taxon>
        <taxon>Paenibacillaceae</taxon>
        <taxon>Paenibacillus</taxon>
    </lineage>
</organism>
<proteinExistence type="predicted"/>
<keyword evidence="2" id="KW-1185">Reference proteome</keyword>
<dbReference type="AlphaFoldDB" id="A0A6H2GW00"/>
<reference evidence="1 2" key="1">
    <citation type="submission" date="2020-04" db="EMBL/GenBank/DDBJ databases">
        <title>Novel Paenibacillus strain UniB2 isolated from commercial digestive syrup.</title>
        <authorList>
            <person name="Thorat V."/>
            <person name="Kirdat K."/>
            <person name="Tiwarekar B."/>
            <person name="Yadav A."/>
        </authorList>
    </citation>
    <scope>NUCLEOTIDE SEQUENCE [LARGE SCALE GENOMIC DNA]</scope>
    <source>
        <strain evidence="1 2">UniB2</strain>
    </source>
</reference>
<dbReference type="KEGG" id="palr:HGI30_08600"/>
<protein>
    <submittedName>
        <fullName evidence="1">Uncharacterized protein</fullName>
    </submittedName>
</protein>
<name>A0A6H2GW00_9BACL</name>
<dbReference type="Proteomes" id="UP000502136">
    <property type="component" value="Chromosome"/>
</dbReference>
<dbReference type="RefSeq" id="WP_168907250.1">
    <property type="nucleotide sequence ID" value="NZ_CP051428.1"/>
</dbReference>